<dbReference type="VEuPathDB" id="FungiDB:BCV72DRAFT_314835"/>
<name>A0A1X0QV51_RHIZD</name>
<accession>A0A1X0QV51</accession>
<evidence type="ECO:0000313" key="1">
    <source>
        <dbReference type="EMBL" id="ORE03640.1"/>
    </source>
</evidence>
<sequence length="56" mass="6713">MLTRRSITHKIYSNDWQRWTSRRKDDDPLQFPADYNTQRLLKFLVTSITQIVISTG</sequence>
<protein>
    <submittedName>
        <fullName evidence="1">Uncharacterized protein</fullName>
    </submittedName>
</protein>
<reference evidence="1" key="1">
    <citation type="journal article" date="2016" name="Proc. Natl. Acad. Sci. U.S.A.">
        <title>Lipid metabolic changes in an early divergent fungus govern the establishment of a mutualistic symbiosis with endobacteria.</title>
        <authorList>
            <person name="Lastovetsky O.A."/>
            <person name="Gaspar M.L."/>
            <person name="Mondo S.J."/>
            <person name="LaButti K.M."/>
            <person name="Sandor L."/>
            <person name="Grigoriev I.V."/>
            <person name="Henry S.A."/>
            <person name="Pawlowska T.E."/>
        </authorList>
    </citation>
    <scope>NUCLEOTIDE SEQUENCE [LARGE SCALE GENOMIC DNA]</scope>
    <source>
        <strain evidence="1">ATCC 52814</strain>
    </source>
</reference>
<gene>
    <name evidence="1" type="ORF">BCV72DRAFT_314835</name>
</gene>
<organism evidence="1">
    <name type="scientific">Rhizopus microsporus var. microsporus</name>
    <dbReference type="NCBI Taxonomy" id="86635"/>
    <lineage>
        <taxon>Eukaryota</taxon>
        <taxon>Fungi</taxon>
        <taxon>Fungi incertae sedis</taxon>
        <taxon>Mucoromycota</taxon>
        <taxon>Mucoromycotina</taxon>
        <taxon>Mucoromycetes</taxon>
        <taxon>Mucorales</taxon>
        <taxon>Mucorineae</taxon>
        <taxon>Rhizopodaceae</taxon>
        <taxon>Rhizopus</taxon>
    </lineage>
</organism>
<proteinExistence type="predicted"/>
<dbReference type="AlphaFoldDB" id="A0A1X0QV51"/>
<dbReference type="EMBL" id="KV921996">
    <property type="protein sequence ID" value="ORE03640.1"/>
    <property type="molecule type" value="Genomic_DNA"/>
</dbReference>
<dbReference type="Proteomes" id="UP000242414">
    <property type="component" value="Unassembled WGS sequence"/>
</dbReference>